<evidence type="ECO:0000256" key="1">
    <source>
        <dbReference type="SAM" id="SignalP"/>
    </source>
</evidence>
<reference evidence="3" key="1">
    <citation type="submission" date="2021-01" db="EMBL/GenBank/DDBJ databases">
        <authorList>
            <person name="Corre E."/>
            <person name="Pelletier E."/>
            <person name="Niang G."/>
            <person name="Scheremetjew M."/>
            <person name="Finn R."/>
            <person name="Kale V."/>
            <person name="Holt S."/>
            <person name="Cochrane G."/>
            <person name="Meng A."/>
            <person name="Brown T."/>
            <person name="Cohen L."/>
        </authorList>
    </citation>
    <scope>NUCLEOTIDE SEQUENCE</scope>
    <source>
        <strain evidence="3">Ms1</strain>
    </source>
</reference>
<gene>
    <name evidence="3" type="ORF">BSP0115_LOCUS15782</name>
</gene>
<dbReference type="AlphaFoldDB" id="A0A7S1GDI9"/>
<dbReference type="Gene3D" id="2.60.120.260">
    <property type="entry name" value="Galactose-binding domain-like"/>
    <property type="match status" value="1"/>
</dbReference>
<sequence>MASSASAALAVVLATTALLGCIEVAAATSCVSNSDCGANPSDLCGAGECYTNVAFGASAGTSSRNAAGTPSAVTDGARQTGGAWFVDTDASNYNAQVNTREWLELELGTERVVSYVAMWNRPDCCAWRLRDMTIELYDAARNLVHTSPLLNAENIDNGPDHIAHVVEPSVAAKFVRMLRTPDWDHSGNPSATQGDYSDAGHIWIQEVEVGEVPPVPGCTDEDACNFDAEADVDDGSCTFPASQFVDCAGACLADTDGDTFCDGEDTCDDVHDALQLDGDGDGVGDACETCVAGTGPAATSFKYDPVAGFALSPVCIQGGGFSCPRAADHRFGGVEYWRFDQTGHGALVPKCDEAP</sequence>
<proteinExistence type="predicted"/>
<feature type="chain" id="PRO_5030840971" description="F5/8 type C domain-containing protein" evidence="1">
    <location>
        <begin position="28"/>
        <end position="355"/>
    </location>
</feature>
<accession>A0A7S1GDI9</accession>
<dbReference type="InterPro" id="IPR008979">
    <property type="entry name" value="Galactose-bd-like_sf"/>
</dbReference>
<dbReference type="InterPro" id="IPR000421">
    <property type="entry name" value="FA58C"/>
</dbReference>
<feature type="domain" description="F5/8 type C" evidence="2">
    <location>
        <begin position="61"/>
        <end position="181"/>
    </location>
</feature>
<keyword evidence="1" id="KW-0732">Signal</keyword>
<dbReference type="SUPFAM" id="SSF49785">
    <property type="entry name" value="Galactose-binding domain-like"/>
    <property type="match status" value="1"/>
</dbReference>
<dbReference type="EMBL" id="HBFS01023586">
    <property type="protein sequence ID" value="CAD8922519.1"/>
    <property type="molecule type" value="Transcribed_RNA"/>
</dbReference>
<organism evidence="3">
    <name type="scientific">Bicosoecida sp. CB-2014</name>
    <dbReference type="NCBI Taxonomy" id="1486930"/>
    <lineage>
        <taxon>Eukaryota</taxon>
        <taxon>Sar</taxon>
        <taxon>Stramenopiles</taxon>
        <taxon>Bigyra</taxon>
        <taxon>Opalozoa</taxon>
        <taxon>Bicosoecida</taxon>
    </lineage>
</organism>
<evidence type="ECO:0000259" key="2">
    <source>
        <dbReference type="Pfam" id="PF00754"/>
    </source>
</evidence>
<evidence type="ECO:0000313" key="3">
    <source>
        <dbReference type="EMBL" id="CAD8922519.1"/>
    </source>
</evidence>
<protein>
    <recommendedName>
        <fullName evidence="2">F5/8 type C domain-containing protein</fullName>
    </recommendedName>
</protein>
<feature type="signal peptide" evidence="1">
    <location>
        <begin position="1"/>
        <end position="27"/>
    </location>
</feature>
<dbReference type="Pfam" id="PF00754">
    <property type="entry name" value="F5_F8_type_C"/>
    <property type="match status" value="1"/>
</dbReference>
<name>A0A7S1GDI9_9STRA</name>